<evidence type="ECO:0000313" key="2">
    <source>
        <dbReference type="Proteomes" id="UP001597169"/>
    </source>
</evidence>
<proteinExistence type="predicted"/>
<dbReference type="SUPFAM" id="SSF55729">
    <property type="entry name" value="Acyl-CoA N-acyltransferases (Nat)"/>
    <property type="match status" value="1"/>
</dbReference>
<protein>
    <recommendedName>
        <fullName evidence="3">GNAT family N-acetyltransferase</fullName>
    </recommendedName>
</protein>
<reference evidence="2" key="1">
    <citation type="journal article" date="2019" name="Int. J. Syst. Evol. Microbiol.">
        <title>The Global Catalogue of Microorganisms (GCM) 10K type strain sequencing project: providing services to taxonomists for standard genome sequencing and annotation.</title>
        <authorList>
            <consortium name="The Broad Institute Genomics Platform"/>
            <consortium name="The Broad Institute Genome Sequencing Center for Infectious Disease"/>
            <person name="Wu L."/>
            <person name="Ma J."/>
        </authorList>
    </citation>
    <scope>NUCLEOTIDE SEQUENCE [LARGE SCALE GENOMIC DNA]</scope>
    <source>
        <strain evidence="2">CCUG 53519</strain>
    </source>
</reference>
<dbReference type="InterPro" id="IPR016181">
    <property type="entry name" value="Acyl_CoA_acyltransferase"/>
</dbReference>
<keyword evidence="2" id="KW-1185">Reference proteome</keyword>
<comment type="caution">
    <text evidence="1">The sequence shown here is derived from an EMBL/GenBank/DDBJ whole genome shotgun (WGS) entry which is preliminary data.</text>
</comment>
<dbReference type="EMBL" id="JBHTKX010000001">
    <property type="protein sequence ID" value="MFD1127446.1"/>
    <property type="molecule type" value="Genomic_DNA"/>
</dbReference>
<organism evidence="1 2">
    <name type="scientific">Paenibacillus provencensis</name>
    <dbReference type="NCBI Taxonomy" id="441151"/>
    <lineage>
        <taxon>Bacteria</taxon>
        <taxon>Bacillati</taxon>
        <taxon>Bacillota</taxon>
        <taxon>Bacilli</taxon>
        <taxon>Bacillales</taxon>
        <taxon>Paenibacillaceae</taxon>
        <taxon>Paenibacillus</taxon>
    </lineage>
</organism>
<evidence type="ECO:0000313" key="1">
    <source>
        <dbReference type="EMBL" id="MFD1127446.1"/>
    </source>
</evidence>
<sequence length="83" mass="9592">MIREARREDRDQLYELYRMLVPNSRKMNVVEDQIDRIRQDPMNFLLVYEEKGAIVGTLTLNICLQALHGSRPYGLSVAAIVGQ</sequence>
<dbReference type="RefSeq" id="WP_251581386.1">
    <property type="nucleotide sequence ID" value="NZ_JBHTKX010000001.1"/>
</dbReference>
<gene>
    <name evidence="1" type="ORF">ACFQ3J_04545</name>
</gene>
<dbReference type="Proteomes" id="UP001597169">
    <property type="component" value="Unassembled WGS sequence"/>
</dbReference>
<evidence type="ECO:0008006" key="3">
    <source>
        <dbReference type="Google" id="ProtNLM"/>
    </source>
</evidence>
<name>A0ABW3Q100_9BACL</name>
<dbReference type="Gene3D" id="3.40.630.30">
    <property type="match status" value="1"/>
</dbReference>
<accession>A0ABW3Q100</accession>